<protein>
    <submittedName>
        <fullName evidence="2">Uncharacterized protein</fullName>
    </submittedName>
</protein>
<evidence type="ECO:0000313" key="2">
    <source>
        <dbReference type="EMBL" id="CEH14912.1"/>
    </source>
</evidence>
<accession>A0A0P1BGM9</accession>
<keyword evidence="1" id="KW-0812">Transmembrane</keyword>
<sequence length="300" mass="31480">MPSSALPEGGASSSAGSKLYINLRKQVKYLLIGGAGVWYWQTYSHWSDCWNGGGWPGTLALLAAVQLTATVLIFSYLMLVSASGNAPDYQRWQTDALLKNIIPLLTLCLVGGYLSLALSISPAVAPAPPSDALSSRLLDAANSLGANLSTARAGAQLLLSDLTRTLGLKSSSIPAPSTSSSIASKLSTFRFRGSAFSSSDSGTDLDVSSLLKALRVPDGEALAARLGVDPTLSKTLLSNLDRAQRRAQRWKMENIRTIGWVGAFAGSASVYFLALGAVGFVGAFAGPAKRLGRRGKDRQA</sequence>
<dbReference type="AlphaFoldDB" id="A0A0P1BGM9"/>
<evidence type="ECO:0000256" key="1">
    <source>
        <dbReference type="SAM" id="Phobius"/>
    </source>
</evidence>
<feature type="transmembrane region" description="Helical" evidence="1">
    <location>
        <begin position="101"/>
        <end position="125"/>
    </location>
</feature>
<feature type="transmembrane region" description="Helical" evidence="1">
    <location>
        <begin position="258"/>
        <end position="286"/>
    </location>
</feature>
<name>A0A0P1BGM9_9BASI</name>
<feature type="transmembrane region" description="Helical" evidence="1">
    <location>
        <begin position="58"/>
        <end position="80"/>
    </location>
</feature>
<dbReference type="Proteomes" id="UP000054845">
    <property type="component" value="Unassembled WGS sequence"/>
</dbReference>
<keyword evidence="1" id="KW-0472">Membrane</keyword>
<keyword evidence="1" id="KW-1133">Transmembrane helix</keyword>
<dbReference type="EMBL" id="CCYA01000250">
    <property type="protein sequence ID" value="CEH14912.1"/>
    <property type="molecule type" value="Genomic_DNA"/>
</dbReference>
<keyword evidence="3" id="KW-1185">Reference proteome</keyword>
<evidence type="ECO:0000313" key="3">
    <source>
        <dbReference type="Proteomes" id="UP000054845"/>
    </source>
</evidence>
<proteinExistence type="predicted"/>
<reference evidence="2 3" key="1">
    <citation type="submission" date="2014-09" db="EMBL/GenBank/DDBJ databases">
        <authorList>
            <person name="Magalhaes I.L.F."/>
            <person name="Oliveira U."/>
            <person name="Santos F.R."/>
            <person name="Vidigal T.H.D.A."/>
            <person name="Brescovit A.D."/>
            <person name="Santos A.J."/>
        </authorList>
    </citation>
    <scope>NUCLEOTIDE SEQUENCE [LARGE SCALE GENOMIC DNA]</scope>
</reference>
<dbReference type="OrthoDB" id="3187264at2759"/>
<organism evidence="2 3">
    <name type="scientific">Ceraceosorus bombacis</name>
    <dbReference type="NCBI Taxonomy" id="401625"/>
    <lineage>
        <taxon>Eukaryota</taxon>
        <taxon>Fungi</taxon>
        <taxon>Dikarya</taxon>
        <taxon>Basidiomycota</taxon>
        <taxon>Ustilaginomycotina</taxon>
        <taxon>Exobasidiomycetes</taxon>
        <taxon>Ceraceosorales</taxon>
        <taxon>Ceraceosoraceae</taxon>
        <taxon>Ceraceosorus</taxon>
    </lineage>
</organism>